<dbReference type="AlphaFoldDB" id="A0A5N4AES8"/>
<dbReference type="InterPro" id="IPR006612">
    <property type="entry name" value="THAP_Znf"/>
</dbReference>
<keyword evidence="2 5" id="KW-0863">Zinc-finger</keyword>
<sequence length="482" mass="55226">MPGNICHYYRCGKKKATDGVILHQFPVQDVIRLQRWIINSGNVNLLNLEKSKLANRFICGEHFADKDFMNANHLKLLKSAIPIPYCNATAPSVERCSEQIQNAARIDEEIPFESRTINQDRSTLKVYGKPSLIPSPNRPVSPKTPTKELLDEISQMPSPNFPKRELFSSLTHQNEKVVTKLMSTQQKLRNHKVRVSRLRKTIKTARKINTTDEIFRKHQFSSLHSKTLACMQLRKTRASWTLAEKNFSIMLFYKSPAAYDFLRSIKVILPSPSTIRKWIGTSKFMPGISLKLLEDLKKKFVNAPYLEKCCSVVFDEMAIKNKLEYSEDLDVIEGFEDLGSMGRKSVQANYALIFMVRGLYSPWKIPIGYFLSRSGVKSFELVELIKTIITKLFNAGMKPKITICDQGTSNQSAYKQLGVTAMTPYFMINSQRVYCIFDTPHLFKNIRNNLLTGDILIDNKRISYSDVRNTYSIDKVAKKAEH</sequence>
<evidence type="ECO:0000256" key="1">
    <source>
        <dbReference type="ARBA" id="ARBA00022723"/>
    </source>
</evidence>
<keyword evidence="4 5" id="KW-0238">DNA-binding</keyword>
<dbReference type="PROSITE" id="PS50950">
    <property type="entry name" value="ZF_THAP"/>
    <property type="match status" value="1"/>
</dbReference>
<dbReference type="SUPFAM" id="SSF57716">
    <property type="entry name" value="Glucocorticoid receptor-like (DNA-binding domain)"/>
    <property type="match status" value="1"/>
</dbReference>
<evidence type="ECO:0000259" key="6">
    <source>
        <dbReference type="PROSITE" id="PS50950"/>
    </source>
</evidence>
<dbReference type="Pfam" id="PF05485">
    <property type="entry name" value="THAP"/>
    <property type="match status" value="1"/>
</dbReference>
<dbReference type="EMBL" id="VVIM01000007">
    <property type="protein sequence ID" value="KAB0795814.1"/>
    <property type="molecule type" value="Genomic_DNA"/>
</dbReference>
<dbReference type="OrthoDB" id="7617100at2759"/>
<dbReference type="Proteomes" id="UP000327044">
    <property type="component" value="Unassembled WGS sequence"/>
</dbReference>
<evidence type="ECO:0000256" key="2">
    <source>
        <dbReference type="ARBA" id="ARBA00022771"/>
    </source>
</evidence>
<evidence type="ECO:0000313" key="8">
    <source>
        <dbReference type="Proteomes" id="UP000327044"/>
    </source>
</evidence>
<gene>
    <name evidence="7" type="ORF">PPYR_09875</name>
</gene>
<protein>
    <recommendedName>
        <fullName evidence="6">THAP-type domain-containing protein</fullName>
    </recommendedName>
</protein>
<evidence type="ECO:0000256" key="5">
    <source>
        <dbReference type="PROSITE-ProRule" id="PRU00309"/>
    </source>
</evidence>
<dbReference type="GO" id="GO:0003677">
    <property type="term" value="F:DNA binding"/>
    <property type="evidence" value="ECO:0007669"/>
    <property type="project" value="UniProtKB-UniRule"/>
</dbReference>
<accession>A0A5N4AES8</accession>
<dbReference type="Pfam" id="PF21787">
    <property type="entry name" value="TNP-like_RNaseH_N"/>
    <property type="match status" value="1"/>
</dbReference>
<evidence type="ECO:0000256" key="3">
    <source>
        <dbReference type="ARBA" id="ARBA00022833"/>
    </source>
</evidence>
<keyword evidence="8" id="KW-1185">Reference proteome</keyword>
<dbReference type="InterPro" id="IPR021896">
    <property type="entry name" value="THAP9-like_HTH"/>
</dbReference>
<dbReference type="GO" id="GO:0008270">
    <property type="term" value="F:zinc ion binding"/>
    <property type="evidence" value="ECO:0007669"/>
    <property type="project" value="UniProtKB-KW"/>
</dbReference>
<dbReference type="InterPro" id="IPR048365">
    <property type="entry name" value="TNP-like_RNaseH_N"/>
</dbReference>
<proteinExistence type="predicted"/>
<keyword evidence="1" id="KW-0479">Metal-binding</keyword>
<evidence type="ECO:0000256" key="4">
    <source>
        <dbReference type="ARBA" id="ARBA00023125"/>
    </source>
</evidence>
<evidence type="ECO:0000313" key="7">
    <source>
        <dbReference type="EMBL" id="KAB0795814.1"/>
    </source>
</evidence>
<feature type="domain" description="THAP-type" evidence="6">
    <location>
        <begin position="1"/>
        <end position="85"/>
    </location>
</feature>
<dbReference type="SMART" id="SM00980">
    <property type="entry name" value="THAP"/>
    <property type="match status" value="1"/>
</dbReference>
<organism evidence="7 8">
    <name type="scientific">Photinus pyralis</name>
    <name type="common">Common eastern firefly</name>
    <name type="synonym">Lampyris pyralis</name>
    <dbReference type="NCBI Taxonomy" id="7054"/>
    <lineage>
        <taxon>Eukaryota</taxon>
        <taxon>Metazoa</taxon>
        <taxon>Ecdysozoa</taxon>
        <taxon>Arthropoda</taxon>
        <taxon>Hexapoda</taxon>
        <taxon>Insecta</taxon>
        <taxon>Pterygota</taxon>
        <taxon>Neoptera</taxon>
        <taxon>Endopterygota</taxon>
        <taxon>Coleoptera</taxon>
        <taxon>Polyphaga</taxon>
        <taxon>Elateriformia</taxon>
        <taxon>Elateroidea</taxon>
        <taxon>Lampyridae</taxon>
        <taxon>Lampyrinae</taxon>
        <taxon>Photinus</taxon>
    </lineage>
</organism>
<comment type="caution">
    <text evidence="7">The sequence shown here is derived from an EMBL/GenBank/DDBJ whole genome shotgun (WGS) entry which is preliminary data.</text>
</comment>
<name>A0A5N4AES8_PHOPY</name>
<dbReference type="Pfam" id="PF12017">
    <property type="entry name" value="Tnp_P_element"/>
    <property type="match status" value="1"/>
</dbReference>
<keyword evidence="3" id="KW-0862">Zinc</keyword>
<dbReference type="SMART" id="SM00692">
    <property type="entry name" value="DM3"/>
    <property type="match status" value="1"/>
</dbReference>
<reference evidence="7 8" key="1">
    <citation type="journal article" date="2018" name="Elife">
        <title>Firefly genomes illuminate parallel origins of bioluminescence in beetles.</title>
        <authorList>
            <person name="Fallon T.R."/>
            <person name="Lower S.E."/>
            <person name="Chang C.H."/>
            <person name="Bessho-Uehara M."/>
            <person name="Martin G.J."/>
            <person name="Bewick A.J."/>
            <person name="Behringer M."/>
            <person name="Debat H.J."/>
            <person name="Wong I."/>
            <person name="Day J.C."/>
            <person name="Suvorov A."/>
            <person name="Silva C.J."/>
            <person name="Stanger-Hall K.F."/>
            <person name="Hall D.W."/>
            <person name="Schmitz R.J."/>
            <person name="Nelson D.R."/>
            <person name="Lewis S.M."/>
            <person name="Shigenobu S."/>
            <person name="Bybee S.M."/>
            <person name="Larracuente A.M."/>
            <person name="Oba Y."/>
            <person name="Weng J.K."/>
        </authorList>
    </citation>
    <scope>NUCLEOTIDE SEQUENCE [LARGE SCALE GENOMIC DNA]</scope>
    <source>
        <strain evidence="7">1611_PpyrPB1</strain>
        <tissue evidence="7">Whole body</tissue>
    </source>
</reference>
<dbReference type="InParanoid" id="A0A5N4AES8"/>